<sequence>MVQVIVNAGQNGLEFDRAALSRALADLPPNAPIVILIHGYKYAPGTEGHCPHRTILAERAPRRNWKVISWPRHLGIGGRAEGLVIAFGWNAIGSIWQAYRNAGDAGRALAGLIATLDRSVHMLGHSLGARVALSATAHAPAGRIGRLVLIAGAELRSRARAAMASPAGRLADVLNVTSGENAVFDLMLEAVMGFRGRALGAGLPGLAGWTDLPVDTPATRARLARFGYRIGAPSRKICHWSLYLRPGLFPLYAAVIRGDLPFAWLGEPTHSRAHLLPFAWNTSS</sequence>
<dbReference type="Gene3D" id="3.40.50.1820">
    <property type="entry name" value="alpha/beta hydrolase"/>
    <property type="match status" value="1"/>
</dbReference>
<evidence type="ECO:0000313" key="2">
    <source>
        <dbReference type="Proteomes" id="UP000002931"/>
    </source>
</evidence>
<protein>
    <submittedName>
        <fullName evidence="1">Uncharacterized protein</fullName>
    </submittedName>
</protein>
<dbReference type="EMBL" id="AAMT01000001">
    <property type="protein sequence ID" value="EAQ14840.1"/>
    <property type="molecule type" value="Genomic_DNA"/>
</dbReference>
<dbReference type="AlphaFoldDB" id="A3VA99"/>
<dbReference type="STRING" id="314271.RB2654_19693"/>
<keyword evidence="2" id="KW-1185">Reference proteome</keyword>
<dbReference type="HOGENOM" id="CLU_066223_0_0_5"/>
<gene>
    <name evidence="1" type="ORF">RB2654_19693</name>
</gene>
<comment type="caution">
    <text evidence="1">The sequence shown here is derived from an EMBL/GenBank/DDBJ whole genome shotgun (WGS) entry which is preliminary data.</text>
</comment>
<accession>A3VA99</accession>
<name>A3VA99_9RHOB</name>
<dbReference type="OrthoDB" id="7303283at2"/>
<dbReference type="RefSeq" id="WP_008334761.1">
    <property type="nucleotide sequence ID" value="NZ_CH902578.1"/>
</dbReference>
<dbReference type="Proteomes" id="UP000002931">
    <property type="component" value="Unassembled WGS sequence"/>
</dbReference>
<organism evidence="1 2">
    <name type="scientific">Maritimibacter alkaliphilus HTCC2654</name>
    <dbReference type="NCBI Taxonomy" id="314271"/>
    <lineage>
        <taxon>Bacteria</taxon>
        <taxon>Pseudomonadati</taxon>
        <taxon>Pseudomonadota</taxon>
        <taxon>Alphaproteobacteria</taxon>
        <taxon>Rhodobacterales</taxon>
        <taxon>Roseobacteraceae</taxon>
        <taxon>Maritimibacter</taxon>
    </lineage>
</organism>
<dbReference type="InterPro" id="IPR029058">
    <property type="entry name" value="AB_hydrolase_fold"/>
</dbReference>
<proteinExistence type="predicted"/>
<dbReference type="eggNOG" id="COG1075">
    <property type="taxonomic scope" value="Bacteria"/>
</dbReference>
<evidence type="ECO:0000313" key="1">
    <source>
        <dbReference type="EMBL" id="EAQ14840.1"/>
    </source>
</evidence>
<dbReference type="SUPFAM" id="SSF53474">
    <property type="entry name" value="alpha/beta-Hydrolases"/>
    <property type="match status" value="1"/>
</dbReference>
<reference evidence="1 2" key="1">
    <citation type="journal article" date="2010" name="J. Bacteriol.">
        <title>Genome sequences of Pelagibaca bermudensis HTCC2601T and Maritimibacter alkaliphilus HTCC2654T, the type strains of two marine Roseobacter genera.</title>
        <authorList>
            <person name="Thrash J.C."/>
            <person name="Cho J.C."/>
            <person name="Ferriera S."/>
            <person name="Johnson J."/>
            <person name="Vergin K.L."/>
            <person name="Giovannoni S.J."/>
        </authorList>
    </citation>
    <scope>NUCLEOTIDE SEQUENCE [LARGE SCALE GENOMIC DNA]</scope>
    <source>
        <strain evidence="1 2">HTCC2654</strain>
    </source>
</reference>